<dbReference type="InterPro" id="IPR045621">
    <property type="entry name" value="BPD_transp_1_N"/>
</dbReference>
<evidence type="ECO:0000313" key="9">
    <source>
        <dbReference type="EMBL" id="GES24245.1"/>
    </source>
</evidence>
<organism evidence="9 10">
    <name type="scientific">Acrocarpospora pleiomorpha</name>
    <dbReference type="NCBI Taxonomy" id="90975"/>
    <lineage>
        <taxon>Bacteria</taxon>
        <taxon>Bacillati</taxon>
        <taxon>Actinomycetota</taxon>
        <taxon>Actinomycetes</taxon>
        <taxon>Streptosporangiales</taxon>
        <taxon>Streptosporangiaceae</taxon>
        <taxon>Acrocarpospora</taxon>
    </lineage>
</organism>
<proteinExistence type="inferred from homology"/>
<dbReference type="PANTHER" id="PTHR43163:SF6">
    <property type="entry name" value="DIPEPTIDE TRANSPORT SYSTEM PERMEASE PROTEIN DPPB-RELATED"/>
    <property type="match status" value="1"/>
</dbReference>
<dbReference type="RefSeq" id="WP_155349099.1">
    <property type="nucleotide sequence ID" value="NZ_BAAAHM010000005.1"/>
</dbReference>
<evidence type="ECO:0000256" key="2">
    <source>
        <dbReference type="ARBA" id="ARBA00022448"/>
    </source>
</evidence>
<evidence type="ECO:0000256" key="3">
    <source>
        <dbReference type="ARBA" id="ARBA00022475"/>
    </source>
</evidence>
<comment type="caution">
    <text evidence="9">The sequence shown here is derived from an EMBL/GenBank/DDBJ whole genome shotgun (WGS) entry which is preliminary data.</text>
</comment>
<dbReference type="AlphaFoldDB" id="A0A5M3XSK5"/>
<dbReference type="Pfam" id="PF19300">
    <property type="entry name" value="BPD_transp_1_N"/>
    <property type="match status" value="1"/>
</dbReference>
<comment type="subcellular location">
    <subcellularLocation>
        <location evidence="1 7">Cell membrane</location>
        <topology evidence="1 7">Multi-pass membrane protein</topology>
    </subcellularLocation>
</comment>
<feature type="transmembrane region" description="Helical" evidence="7">
    <location>
        <begin position="175"/>
        <end position="194"/>
    </location>
</feature>
<evidence type="ECO:0000256" key="4">
    <source>
        <dbReference type="ARBA" id="ARBA00022692"/>
    </source>
</evidence>
<dbReference type="InterPro" id="IPR000515">
    <property type="entry name" value="MetI-like"/>
</dbReference>
<dbReference type="InterPro" id="IPR035906">
    <property type="entry name" value="MetI-like_sf"/>
</dbReference>
<evidence type="ECO:0000256" key="6">
    <source>
        <dbReference type="ARBA" id="ARBA00023136"/>
    </source>
</evidence>
<evidence type="ECO:0000256" key="7">
    <source>
        <dbReference type="RuleBase" id="RU363032"/>
    </source>
</evidence>
<evidence type="ECO:0000259" key="8">
    <source>
        <dbReference type="PROSITE" id="PS50928"/>
    </source>
</evidence>
<evidence type="ECO:0000256" key="1">
    <source>
        <dbReference type="ARBA" id="ARBA00004651"/>
    </source>
</evidence>
<dbReference type="SUPFAM" id="SSF161098">
    <property type="entry name" value="MetI-like"/>
    <property type="match status" value="1"/>
</dbReference>
<accession>A0A5M3XSK5</accession>
<keyword evidence="4 7" id="KW-0812">Transmembrane</keyword>
<dbReference type="GO" id="GO:0005886">
    <property type="term" value="C:plasma membrane"/>
    <property type="evidence" value="ECO:0007669"/>
    <property type="project" value="UniProtKB-SubCell"/>
</dbReference>
<keyword evidence="5 7" id="KW-1133">Transmembrane helix</keyword>
<keyword evidence="3" id="KW-1003">Cell membrane</keyword>
<dbReference type="Proteomes" id="UP000377595">
    <property type="component" value="Unassembled WGS sequence"/>
</dbReference>
<dbReference type="GO" id="GO:0071916">
    <property type="term" value="F:dipeptide transmembrane transporter activity"/>
    <property type="evidence" value="ECO:0007669"/>
    <property type="project" value="TreeGrafter"/>
</dbReference>
<dbReference type="PROSITE" id="PS50928">
    <property type="entry name" value="ABC_TM1"/>
    <property type="match status" value="1"/>
</dbReference>
<evidence type="ECO:0000313" key="10">
    <source>
        <dbReference type="Proteomes" id="UP000377595"/>
    </source>
</evidence>
<evidence type="ECO:0000256" key="5">
    <source>
        <dbReference type="ARBA" id="ARBA00022989"/>
    </source>
</evidence>
<comment type="similarity">
    <text evidence="7">Belongs to the binding-protein-dependent transport system permease family.</text>
</comment>
<feature type="transmembrane region" description="Helical" evidence="7">
    <location>
        <begin position="100"/>
        <end position="121"/>
    </location>
</feature>
<dbReference type="Pfam" id="PF00528">
    <property type="entry name" value="BPD_transp_1"/>
    <property type="match status" value="1"/>
</dbReference>
<dbReference type="Gene3D" id="1.10.3720.10">
    <property type="entry name" value="MetI-like"/>
    <property type="match status" value="1"/>
</dbReference>
<gene>
    <name evidence="9" type="ORF">Aple_071440</name>
</gene>
<dbReference type="EMBL" id="BLAF01000049">
    <property type="protein sequence ID" value="GES24245.1"/>
    <property type="molecule type" value="Genomic_DNA"/>
</dbReference>
<dbReference type="OrthoDB" id="9778910at2"/>
<sequence length="314" mass="32333">MLFRFIVRRAVESLVSLAGACLLVFLVVRAAPGDPAGNLLGPLATPAQMADLRASLGLDKSLPAQFGIWVTGVLHGDFGTSISQNRAVVTVLGEAWRTTVMLSALSALIAIVIGLVLGNLSSRGPAPSRRGADLAEAALLSAPEYTVALVLLTVLCVVVPLFPSGGLGTDGLGDLLSHLTLPALALALPPGAMIGRSLKTALANPAIEELVPSLRARGISTPAVLAHVHRNALPSVITVTGIQVGTMLGGAVFVETIFSLPGLGNLALQAIGPRDYPLLQGVLLLVAMMFIGIMLVADVLAAVIDPRIRRGTAR</sequence>
<feature type="transmembrane region" description="Helical" evidence="7">
    <location>
        <begin position="142"/>
        <end position="163"/>
    </location>
</feature>
<protein>
    <submittedName>
        <fullName evidence="9">Peptide ABC transporter permease</fullName>
    </submittedName>
</protein>
<keyword evidence="2 7" id="KW-0813">Transport</keyword>
<feature type="domain" description="ABC transmembrane type-1" evidence="8">
    <location>
        <begin position="96"/>
        <end position="301"/>
    </location>
</feature>
<dbReference type="PANTHER" id="PTHR43163">
    <property type="entry name" value="DIPEPTIDE TRANSPORT SYSTEM PERMEASE PROTEIN DPPB-RELATED"/>
    <property type="match status" value="1"/>
</dbReference>
<feature type="transmembrane region" description="Helical" evidence="7">
    <location>
        <begin position="236"/>
        <end position="258"/>
    </location>
</feature>
<reference evidence="9 10" key="1">
    <citation type="submission" date="2019-10" db="EMBL/GenBank/DDBJ databases">
        <title>Whole genome shotgun sequence of Acrocarpospora pleiomorpha NBRC 16267.</title>
        <authorList>
            <person name="Ichikawa N."/>
            <person name="Kimura A."/>
            <person name="Kitahashi Y."/>
            <person name="Komaki H."/>
            <person name="Oguchi A."/>
        </authorList>
    </citation>
    <scope>NUCLEOTIDE SEQUENCE [LARGE SCALE GENOMIC DNA]</scope>
    <source>
        <strain evidence="9 10">NBRC 16267</strain>
    </source>
</reference>
<name>A0A5M3XSK5_9ACTN</name>
<keyword evidence="6 7" id="KW-0472">Membrane</keyword>
<keyword evidence="10" id="KW-1185">Reference proteome</keyword>
<feature type="transmembrane region" description="Helical" evidence="7">
    <location>
        <begin position="278"/>
        <end position="304"/>
    </location>
</feature>